<reference evidence="5" key="1">
    <citation type="submission" date="2022-10" db="EMBL/GenBank/DDBJ databases">
        <title>The complete genomes of actinobacterial strains from the NBC collection.</title>
        <authorList>
            <person name="Joergensen T.S."/>
            <person name="Alvarez Arevalo M."/>
            <person name="Sterndorff E.B."/>
            <person name="Faurdal D."/>
            <person name="Vuksanovic O."/>
            <person name="Mourched A.-S."/>
            <person name="Charusanti P."/>
            <person name="Shaw S."/>
            <person name="Blin K."/>
            <person name="Weber T."/>
        </authorList>
    </citation>
    <scope>NUCLEOTIDE SEQUENCE</scope>
    <source>
        <strain evidence="5">NBC_00254</strain>
    </source>
</reference>
<dbReference type="PROSITE" id="PS50110">
    <property type="entry name" value="RESPONSE_REGULATORY"/>
    <property type="match status" value="1"/>
</dbReference>
<dbReference type="Pfam" id="PF00196">
    <property type="entry name" value="GerE"/>
    <property type="match status" value="1"/>
</dbReference>
<gene>
    <name evidence="5" type="ORF">OG913_08760</name>
</gene>
<dbReference type="SUPFAM" id="SSF46894">
    <property type="entry name" value="C-terminal effector domain of the bipartite response regulators"/>
    <property type="match status" value="1"/>
</dbReference>
<dbReference type="PANTHER" id="PTHR43214:SF42">
    <property type="entry name" value="TRANSCRIPTIONAL REGULATORY PROTEIN DESR"/>
    <property type="match status" value="1"/>
</dbReference>
<evidence type="ECO:0000259" key="4">
    <source>
        <dbReference type="PROSITE" id="PS50110"/>
    </source>
</evidence>
<dbReference type="PANTHER" id="PTHR43214">
    <property type="entry name" value="TWO-COMPONENT RESPONSE REGULATOR"/>
    <property type="match status" value="1"/>
</dbReference>
<dbReference type="RefSeq" id="WP_142648463.1">
    <property type="nucleotide sequence ID" value="NZ_CP108085.1"/>
</dbReference>
<dbReference type="CDD" id="cd06170">
    <property type="entry name" value="LuxR_C_like"/>
    <property type="match status" value="1"/>
</dbReference>
<dbReference type="SUPFAM" id="SSF52172">
    <property type="entry name" value="CheY-like"/>
    <property type="match status" value="1"/>
</dbReference>
<keyword evidence="6" id="KW-1185">Reference proteome</keyword>
<feature type="modified residue" description="4-aspartylphosphate" evidence="2">
    <location>
        <position position="54"/>
    </location>
</feature>
<dbReference type="InterPro" id="IPR039420">
    <property type="entry name" value="WalR-like"/>
</dbReference>
<dbReference type="Gene3D" id="3.40.50.2300">
    <property type="match status" value="1"/>
</dbReference>
<dbReference type="SMART" id="SM00421">
    <property type="entry name" value="HTH_LUXR"/>
    <property type="match status" value="1"/>
</dbReference>
<organism evidence="5 6">
    <name type="scientific">Microbispora hainanensis</name>
    <dbReference type="NCBI Taxonomy" id="568844"/>
    <lineage>
        <taxon>Bacteria</taxon>
        <taxon>Bacillati</taxon>
        <taxon>Actinomycetota</taxon>
        <taxon>Actinomycetes</taxon>
        <taxon>Streptosporangiales</taxon>
        <taxon>Streptosporangiaceae</taxon>
        <taxon>Microbispora</taxon>
    </lineage>
</organism>
<name>A0ABZ1SX17_9ACTN</name>
<evidence type="ECO:0000256" key="1">
    <source>
        <dbReference type="ARBA" id="ARBA00023125"/>
    </source>
</evidence>
<evidence type="ECO:0000256" key="2">
    <source>
        <dbReference type="PROSITE-ProRule" id="PRU00169"/>
    </source>
</evidence>
<dbReference type="InterPro" id="IPR011006">
    <property type="entry name" value="CheY-like_superfamily"/>
</dbReference>
<proteinExistence type="predicted"/>
<dbReference type="CDD" id="cd19930">
    <property type="entry name" value="REC_DesR-like"/>
    <property type="match status" value="1"/>
</dbReference>
<dbReference type="Proteomes" id="UP001432011">
    <property type="component" value="Chromosome"/>
</dbReference>
<accession>A0ABZ1SX17</accession>
<feature type="domain" description="HTH luxR-type" evidence="3">
    <location>
        <begin position="134"/>
        <end position="199"/>
    </location>
</feature>
<protein>
    <submittedName>
        <fullName evidence="5">Response regulator transcription factor</fullName>
    </submittedName>
</protein>
<dbReference type="EMBL" id="CP108085">
    <property type="protein sequence ID" value="WUP77079.1"/>
    <property type="molecule type" value="Genomic_DNA"/>
</dbReference>
<feature type="domain" description="Response regulatory" evidence="4">
    <location>
        <begin position="3"/>
        <end position="119"/>
    </location>
</feature>
<dbReference type="PROSITE" id="PS50043">
    <property type="entry name" value="HTH_LUXR_2"/>
    <property type="match status" value="1"/>
</dbReference>
<dbReference type="PRINTS" id="PR00038">
    <property type="entry name" value="HTHLUXR"/>
</dbReference>
<evidence type="ECO:0000313" key="6">
    <source>
        <dbReference type="Proteomes" id="UP001432011"/>
    </source>
</evidence>
<dbReference type="InterPro" id="IPR001789">
    <property type="entry name" value="Sig_transdc_resp-reg_receiver"/>
</dbReference>
<evidence type="ECO:0000259" key="3">
    <source>
        <dbReference type="PROSITE" id="PS50043"/>
    </source>
</evidence>
<dbReference type="SMART" id="SM00448">
    <property type="entry name" value="REC"/>
    <property type="match status" value="1"/>
</dbReference>
<keyword evidence="1" id="KW-0238">DNA-binding</keyword>
<keyword evidence="2" id="KW-0597">Phosphoprotein</keyword>
<evidence type="ECO:0000313" key="5">
    <source>
        <dbReference type="EMBL" id="WUP77079.1"/>
    </source>
</evidence>
<dbReference type="InterPro" id="IPR016032">
    <property type="entry name" value="Sig_transdc_resp-reg_C-effctor"/>
</dbReference>
<sequence length="201" mass="21392">MTRVLIAEDQTMMRDALTVLLDLEDDFEVVAQVSTAGEVVPAALRVEPDVALLDIEMPGGSGLDVAADLRDALPECVVVIVTTFGRPGYLRRALDAGARGFVVKDRPVGELAQAIRRVLAGEIVVDPALATAALSAGPNPLTPREREVLAAAADGSAAADISRRLYLSESTVRNHLSACITKTGTRNRMEAVRVARHNGWL</sequence>
<dbReference type="Pfam" id="PF00072">
    <property type="entry name" value="Response_reg"/>
    <property type="match status" value="1"/>
</dbReference>
<dbReference type="InterPro" id="IPR000792">
    <property type="entry name" value="Tscrpt_reg_LuxR_C"/>
</dbReference>